<evidence type="ECO:0000256" key="1">
    <source>
        <dbReference type="SAM" id="MobiDB-lite"/>
    </source>
</evidence>
<sequence length="246" mass="26647">MRPGEQQLPLAAQIGPGSRNKMKLICCFALRSVKGLDRPAVSGFRISICPAHDQAERLDCSGRGRAGGSTEEEHICPLTATYTGAGAVHNENNTPDFQTEALASSNQHMIPPPSPHSRRVGRSSTPSQGGKIPINYLFVSIICAEESRGQMTDMLFIQSDFGEAPVDSVRRLLKEEQTGGESPSLWDCLTLSDRALSRARLQGILVSLSLPPGTDSEHVTFKGQLKVSKFLLQERAGAEDGMEFNL</sequence>
<feature type="region of interest" description="Disordered" evidence="1">
    <location>
        <begin position="106"/>
        <end position="128"/>
    </location>
</feature>
<accession>A0A9N7VKG9</accession>
<keyword evidence="3" id="KW-1185">Reference proteome</keyword>
<comment type="caution">
    <text evidence="2">The sequence shown here is derived from an EMBL/GenBank/DDBJ whole genome shotgun (WGS) entry which is preliminary data.</text>
</comment>
<name>A0A9N7VKG9_PLEPL</name>
<dbReference type="EMBL" id="CADEAL010004072">
    <property type="protein sequence ID" value="CAB1450987.1"/>
    <property type="molecule type" value="Genomic_DNA"/>
</dbReference>
<dbReference type="Proteomes" id="UP001153269">
    <property type="component" value="Unassembled WGS sequence"/>
</dbReference>
<dbReference type="AlphaFoldDB" id="A0A9N7VKG9"/>
<evidence type="ECO:0000313" key="3">
    <source>
        <dbReference type="Proteomes" id="UP001153269"/>
    </source>
</evidence>
<proteinExistence type="predicted"/>
<reference evidence="2" key="1">
    <citation type="submission" date="2020-03" db="EMBL/GenBank/DDBJ databases">
        <authorList>
            <person name="Weist P."/>
        </authorList>
    </citation>
    <scope>NUCLEOTIDE SEQUENCE</scope>
</reference>
<evidence type="ECO:0000313" key="2">
    <source>
        <dbReference type="EMBL" id="CAB1450987.1"/>
    </source>
</evidence>
<protein>
    <submittedName>
        <fullName evidence="2">Uncharacterized protein</fullName>
    </submittedName>
</protein>
<organism evidence="2 3">
    <name type="scientific">Pleuronectes platessa</name>
    <name type="common">European plaice</name>
    <dbReference type="NCBI Taxonomy" id="8262"/>
    <lineage>
        <taxon>Eukaryota</taxon>
        <taxon>Metazoa</taxon>
        <taxon>Chordata</taxon>
        <taxon>Craniata</taxon>
        <taxon>Vertebrata</taxon>
        <taxon>Euteleostomi</taxon>
        <taxon>Actinopterygii</taxon>
        <taxon>Neopterygii</taxon>
        <taxon>Teleostei</taxon>
        <taxon>Neoteleostei</taxon>
        <taxon>Acanthomorphata</taxon>
        <taxon>Carangaria</taxon>
        <taxon>Pleuronectiformes</taxon>
        <taxon>Pleuronectoidei</taxon>
        <taxon>Pleuronectidae</taxon>
        <taxon>Pleuronectes</taxon>
    </lineage>
</organism>
<gene>
    <name evidence="2" type="ORF">PLEPLA_LOCUS38679</name>
</gene>